<dbReference type="InterPro" id="IPR013324">
    <property type="entry name" value="RNA_pol_sigma_r3/r4-like"/>
</dbReference>
<evidence type="ECO:0000256" key="2">
    <source>
        <dbReference type="ARBA" id="ARBA00023015"/>
    </source>
</evidence>
<reference evidence="9" key="1">
    <citation type="submission" date="2017-08" db="EMBL/GenBank/DDBJ databases">
        <authorList>
            <person name="Grouzdev D.S."/>
            <person name="Gaisin V.A."/>
            <person name="Rysina M.S."/>
            <person name="Gorlenko V.M."/>
        </authorList>
    </citation>
    <scope>NUCLEOTIDE SEQUENCE [LARGE SCALE GENOMIC DNA]</scope>
    <source>
        <strain evidence="9">Kir15-3F</strain>
    </source>
</reference>
<evidence type="ECO:0000313" key="8">
    <source>
        <dbReference type="EMBL" id="PDW01971.1"/>
    </source>
</evidence>
<dbReference type="Gene3D" id="1.10.1740.10">
    <property type="match status" value="1"/>
</dbReference>
<dbReference type="GO" id="GO:0003677">
    <property type="term" value="F:DNA binding"/>
    <property type="evidence" value="ECO:0007669"/>
    <property type="project" value="InterPro"/>
</dbReference>
<evidence type="ECO:0000256" key="5">
    <source>
        <dbReference type="SAM" id="MobiDB-lite"/>
    </source>
</evidence>
<dbReference type="SUPFAM" id="SSF88659">
    <property type="entry name" value="Sigma3 and sigma4 domains of RNA polymerase sigma factors"/>
    <property type="match status" value="1"/>
</dbReference>
<dbReference type="Proteomes" id="UP000220527">
    <property type="component" value="Unassembled WGS sequence"/>
</dbReference>
<dbReference type="InterPro" id="IPR013249">
    <property type="entry name" value="RNA_pol_sigma70_r4_t2"/>
</dbReference>
<dbReference type="InterPro" id="IPR014284">
    <property type="entry name" value="RNA_pol_sigma-70_dom"/>
</dbReference>
<gene>
    <name evidence="8" type="ORF">CJ255_16455</name>
</gene>
<dbReference type="Pfam" id="PF04542">
    <property type="entry name" value="Sigma70_r2"/>
    <property type="match status" value="1"/>
</dbReference>
<comment type="similarity">
    <text evidence="1">Belongs to the sigma-70 factor family. ECF subfamily.</text>
</comment>
<dbReference type="InterPro" id="IPR039425">
    <property type="entry name" value="RNA_pol_sigma-70-like"/>
</dbReference>
<evidence type="ECO:0000256" key="1">
    <source>
        <dbReference type="ARBA" id="ARBA00010641"/>
    </source>
</evidence>
<dbReference type="AlphaFoldDB" id="A0A2A6RGB0"/>
<dbReference type="InterPro" id="IPR007627">
    <property type="entry name" value="RNA_pol_sigma70_r2"/>
</dbReference>
<keyword evidence="4" id="KW-0804">Transcription</keyword>
<keyword evidence="9" id="KW-1185">Reference proteome</keyword>
<sequence length="225" mass="25729">MAEPSRELIRLAQQGDQHALTQLVLGQQHYVYSIAMSVLKNPEDAADLSQEAFIRLFRALPQYNGESRFTTWLYRLVVNLCRDELRRRGRQVPIMPPNPDEEQSDQMASVADEDRWSDPAQALASRELRNQVRQALEQLEEHYRLVLALYYFEDMRYTDISDVLDIPLNTVKSHIRRGKERLAAIMETQEQPPSAHSIAQANQTEHCGPCPGAAPLRLMFGGTGR</sequence>
<keyword evidence="3" id="KW-0731">Sigma factor</keyword>
<dbReference type="GO" id="GO:0016987">
    <property type="term" value="F:sigma factor activity"/>
    <property type="evidence" value="ECO:0007669"/>
    <property type="project" value="UniProtKB-KW"/>
</dbReference>
<feature type="region of interest" description="Disordered" evidence="5">
    <location>
        <begin position="91"/>
        <end position="110"/>
    </location>
</feature>
<dbReference type="OrthoDB" id="9785675at2"/>
<dbReference type="InterPro" id="IPR036388">
    <property type="entry name" value="WH-like_DNA-bd_sf"/>
</dbReference>
<dbReference type="RefSeq" id="WP_097645197.1">
    <property type="nucleotide sequence ID" value="NZ_NQWI01000096.1"/>
</dbReference>
<evidence type="ECO:0000259" key="6">
    <source>
        <dbReference type="Pfam" id="PF04542"/>
    </source>
</evidence>
<dbReference type="CDD" id="cd06171">
    <property type="entry name" value="Sigma70_r4"/>
    <property type="match status" value="1"/>
</dbReference>
<dbReference type="EMBL" id="NQWI01000096">
    <property type="protein sequence ID" value="PDW01971.1"/>
    <property type="molecule type" value="Genomic_DNA"/>
</dbReference>
<dbReference type="NCBIfam" id="TIGR02937">
    <property type="entry name" value="sigma70-ECF"/>
    <property type="match status" value="1"/>
</dbReference>
<accession>A0A2A6RGB0</accession>
<proteinExistence type="inferred from homology"/>
<name>A0A2A6RGB0_9CHLR</name>
<dbReference type="PANTHER" id="PTHR43133:SF51">
    <property type="entry name" value="RNA POLYMERASE SIGMA FACTOR"/>
    <property type="match status" value="1"/>
</dbReference>
<keyword evidence="2" id="KW-0805">Transcription regulation</keyword>
<dbReference type="InterPro" id="IPR013325">
    <property type="entry name" value="RNA_pol_sigma_r2"/>
</dbReference>
<comment type="caution">
    <text evidence="8">The sequence shown here is derived from an EMBL/GenBank/DDBJ whole genome shotgun (WGS) entry which is preliminary data.</text>
</comment>
<dbReference type="SUPFAM" id="SSF88946">
    <property type="entry name" value="Sigma2 domain of RNA polymerase sigma factors"/>
    <property type="match status" value="1"/>
</dbReference>
<feature type="domain" description="RNA polymerase sigma factor 70 region 4 type 2" evidence="7">
    <location>
        <begin position="130"/>
        <end position="182"/>
    </location>
</feature>
<dbReference type="PANTHER" id="PTHR43133">
    <property type="entry name" value="RNA POLYMERASE ECF-TYPE SIGMA FACTO"/>
    <property type="match status" value="1"/>
</dbReference>
<feature type="domain" description="RNA polymerase sigma-70 region 2" evidence="6">
    <location>
        <begin position="29"/>
        <end position="90"/>
    </location>
</feature>
<evidence type="ECO:0000313" key="9">
    <source>
        <dbReference type="Proteomes" id="UP000220527"/>
    </source>
</evidence>
<dbReference type="Gene3D" id="1.10.10.10">
    <property type="entry name" value="Winged helix-like DNA-binding domain superfamily/Winged helix DNA-binding domain"/>
    <property type="match status" value="1"/>
</dbReference>
<protein>
    <submittedName>
        <fullName evidence="8">RNA polymerase subunit sigma-24</fullName>
    </submittedName>
</protein>
<evidence type="ECO:0000259" key="7">
    <source>
        <dbReference type="Pfam" id="PF08281"/>
    </source>
</evidence>
<organism evidence="8 9">
    <name type="scientific">Candidatus Viridilinea mediisalina</name>
    <dbReference type="NCBI Taxonomy" id="2024553"/>
    <lineage>
        <taxon>Bacteria</taxon>
        <taxon>Bacillati</taxon>
        <taxon>Chloroflexota</taxon>
        <taxon>Chloroflexia</taxon>
        <taxon>Chloroflexales</taxon>
        <taxon>Chloroflexineae</taxon>
        <taxon>Oscillochloridaceae</taxon>
        <taxon>Candidatus Viridilinea</taxon>
    </lineage>
</organism>
<dbReference type="Pfam" id="PF08281">
    <property type="entry name" value="Sigma70_r4_2"/>
    <property type="match status" value="1"/>
</dbReference>
<dbReference type="GO" id="GO:0006352">
    <property type="term" value="P:DNA-templated transcription initiation"/>
    <property type="evidence" value="ECO:0007669"/>
    <property type="project" value="InterPro"/>
</dbReference>
<evidence type="ECO:0000256" key="4">
    <source>
        <dbReference type="ARBA" id="ARBA00023163"/>
    </source>
</evidence>
<evidence type="ECO:0000256" key="3">
    <source>
        <dbReference type="ARBA" id="ARBA00023082"/>
    </source>
</evidence>